<feature type="non-terminal residue" evidence="1">
    <location>
        <position position="1"/>
    </location>
</feature>
<proteinExistence type="predicted"/>
<comment type="caution">
    <text evidence="1">The sequence shown here is derived from an EMBL/GenBank/DDBJ whole genome shotgun (WGS) entry which is preliminary data.</text>
</comment>
<dbReference type="AlphaFoldDB" id="X6LHC3"/>
<evidence type="ECO:0000313" key="1">
    <source>
        <dbReference type="EMBL" id="ETO00989.1"/>
    </source>
</evidence>
<accession>X6LHC3</accession>
<reference evidence="1 2" key="1">
    <citation type="journal article" date="2013" name="Curr. Biol.">
        <title>The Genome of the Foraminiferan Reticulomyxa filosa.</title>
        <authorList>
            <person name="Glockner G."/>
            <person name="Hulsmann N."/>
            <person name="Schleicher M."/>
            <person name="Noegel A.A."/>
            <person name="Eichinger L."/>
            <person name="Gallinger C."/>
            <person name="Pawlowski J."/>
            <person name="Sierra R."/>
            <person name="Euteneuer U."/>
            <person name="Pillet L."/>
            <person name="Moustafa A."/>
            <person name="Platzer M."/>
            <person name="Groth M."/>
            <person name="Szafranski K."/>
            <person name="Schliwa M."/>
        </authorList>
    </citation>
    <scope>NUCLEOTIDE SEQUENCE [LARGE SCALE GENOMIC DNA]</scope>
</reference>
<name>X6LHC3_RETFI</name>
<dbReference type="EMBL" id="ASPP01039502">
    <property type="protein sequence ID" value="ETO00989.1"/>
    <property type="molecule type" value="Genomic_DNA"/>
</dbReference>
<gene>
    <name evidence="1" type="ORF">RFI_36451</name>
</gene>
<keyword evidence="2" id="KW-1185">Reference proteome</keyword>
<organism evidence="1 2">
    <name type="scientific">Reticulomyxa filosa</name>
    <dbReference type="NCBI Taxonomy" id="46433"/>
    <lineage>
        <taxon>Eukaryota</taxon>
        <taxon>Sar</taxon>
        <taxon>Rhizaria</taxon>
        <taxon>Retaria</taxon>
        <taxon>Foraminifera</taxon>
        <taxon>Monothalamids</taxon>
        <taxon>Reticulomyxidae</taxon>
        <taxon>Reticulomyxa</taxon>
    </lineage>
</organism>
<dbReference type="Proteomes" id="UP000023152">
    <property type="component" value="Unassembled WGS sequence"/>
</dbReference>
<protein>
    <submittedName>
        <fullName evidence="1">Uncharacterized protein</fullName>
    </submittedName>
</protein>
<sequence length="92" mass="11172">IDVKNTSKDFEERSEKQKSIQQEICEKYLEKIMLKNEMDKVVSNYTKCVEQYNNLCSKERDILIEKQEKKQKLNIINEDYVFDNKKSKMDRK</sequence>
<evidence type="ECO:0000313" key="2">
    <source>
        <dbReference type="Proteomes" id="UP000023152"/>
    </source>
</evidence>